<dbReference type="RefSeq" id="WP_272743350.1">
    <property type="nucleotide sequence ID" value="NZ_JAQQKV010000001.1"/>
</dbReference>
<keyword evidence="2 3" id="KW-0808">Transferase</keyword>
<dbReference type="SUPFAM" id="SSF53335">
    <property type="entry name" value="S-adenosyl-L-methionine-dependent methyltransferases"/>
    <property type="match status" value="1"/>
</dbReference>
<dbReference type="Gene3D" id="3.40.50.12710">
    <property type="match status" value="1"/>
</dbReference>
<dbReference type="EC" id="2.1.1.-" evidence="3"/>
<keyword evidence="1 3" id="KW-0489">Methyltransferase</keyword>
<name>A0ABT5HFX7_9CAUL</name>
<dbReference type="Pfam" id="PF02636">
    <property type="entry name" value="Methyltransf_28"/>
    <property type="match status" value="1"/>
</dbReference>
<dbReference type="PANTHER" id="PTHR12049">
    <property type="entry name" value="PROTEIN ARGININE METHYLTRANSFERASE NDUFAF7, MITOCHONDRIAL"/>
    <property type="match status" value="1"/>
</dbReference>
<dbReference type="PANTHER" id="PTHR12049:SF7">
    <property type="entry name" value="PROTEIN ARGININE METHYLTRANSFERASE NDUFAF7, MITOCHONDRIAL"/>
    <property type="match status" value="1"/>
</dbReference>
<evidence type="ECO:0000313" key="3">
    <source>
        <dbReference type="EMBL" id="MDC7675040.1"/>
    </source>
</evidence>
<dbReference type="InterPro" id="IPR029063">
    <property type="entry name" value="SAM-dependent_MTases_sf"/>
</dbReference>
<dbReference type="GO" id="GO:0008168">
    <property type="term" value="F:methyltransferase activity"/>
    <property type="evidence" value="ECO:0007669"/>
    <property type="project" value="UniProtKB-KW"/>
</dbReference>
<dbReference type="InterPro" id="IPR003788">
    <property type="entry name" value="NDUFAF7"/>
</dbReference>
<keyword evidence="4" id="KW-1185">Reference proteome</keyword>
<sequence length="357" mass="38895">MSLKDRLKRDIAQDGPMTVADYMWRCLLDPKDGYYTTRPALGEDGDFITAPMISQIFGELIGLWCVQVWQDLGSPERFTLVEIGPGDGTLISDIVRAGRVVPEFLAAANIVLVEPSLPLRALQSTKAPHATHINDIADIPVDAPLIITANEVLDCLPARQFIRRDGIWLERRVGLDDNGELIFGLSDAPSDFIPPQDAEDAEIYEISPAQRLMAQILADKLKVSTGAALLIDYGRDMPGSGDTLQALYRHQKFGPLDAPGEHDLTVWADFSSVAATARATGVTVSEITSQSAFLQRLGIVARLEALSAKNPSRADMLSRQVERLIAAEQMGELFKVLGLSFPQNLALPALEPALLKA</sequence>
<dbReference type="EMBL" id="JAQQKV010000001">
    <property type="protein sequence ID" value="MDC7675040.1"/>
    <property type="molecule type" value="Genomic_DNA"/>
</dbReference>
<dbReference type="InterPro" id="IPR038375">
    <property type="entry name" value="NDUFAF7_sf"/>
</dbReference>
<gene>
    <name evidence="3" type="ORF">PQU98_02790</name>
</gene>
<protein>
    <submittedName>
        <fullName evidence="3">SAM-dependent methyltransferase</fullName>
        <ecNumber evidence="3">2.1.1.-</ecNumber>
    </submittedName>
</protein>
<evidence type="ECO:0000313" key="4">
    <source>
        <dbReference type="Proteomes" id="UP001218579"/>
    </source>
</evidence>
<comment type="caution">
    <text evidence="3">The sequence shown here is derived from an EMBL/GenBank/DDBJ whole genome shotgun (WGS) entry which is preliminary data.</text>
</comment>
<dbReference type="Proteomes" id="UP001218579">
    <property type="component" value="Unassembled WGS sequence"/>
</dbReference>
<evidence type="ECO:0000256" key="1">
    <source>
        <dbReference type="ARBA" id="ARBA00022603"/>
    </source>
</evidence>
<evidence type="ECO:0000256" key="2">
    <source>
        <dbReference type="ARBA" id="ARBA00022679"/>
    </source>
</evidence>
<proteinExistence type="predicted"/>
<organism evidence="3 4">
    <name type="scientific">Asticcacaulis machinosus</name>
    <dbReference type="NCBI Taxonomy" id="2984211"/>
    <lineage>
        <taxon>Bacteria</taxon>
        <taxon>Pseudomonadati</taxon>
        <taxon>Pseudomonadota</taxon>
        <taxon>Alphaproteobacteria</taxon>
        <taxon>Caulobacterales</taxon>
        <taxon>Caulobacteraceae</taxon>
        <taxon>Asticcacaulis</taxon>
    </lineage>
</organism>
<reference evidence="3 4" key="1">
    <citation type="submission" date="2023-01" db="EMBL/GenBank/DDBJ databases">
        <title>Novel species of the genus Asticcacaulis isolated from rivers.</title>
        <authorList>
            <person name="Lu H."/>
        </authorList>
    </citation>
    <scope>NUCLEOTIDE SEQUENCE [LARGE SCALE GENOMIC DNA]</scope>
    <source>
        <strain evidence="3 4">LKC15W</strain>
    </source>
</reference>
<dbReference type="GO" id="GO:0032259">
    <property type="term" value="P:methylation"/>
    <property type="evidence" value="ECO:0007669"/>
    <property type="project" value="UniProtKB-KW"/>
</dbReference>
<accession>A0ABT5HFX7</accession>